<dbReference type="Pfam" id="PF06748">
    <property type="entry name" value="DUF1217"/>
    <property type="match status" value="1"/>
</dbReference>
<dbReference type="RefSeq" id="WP_326297347.1">
    <property type="nucleotide sequence ID" value="NZ_JAYLLH010000011.1"/>
</dbReference>
<proteinExistence type="predicted"/>
<sequence>MSFQPLILGTGLSAWIGLQTGLERQWGLFAARPDLARDADRFQERIAGLTSPEALVADRTALKVALGAYDLGQDIDSRFFIRRILEGGSTDASALANRLQDSRYKELARGFGQDRFDLGLTRNAAFVARTIDKYTQVAFEQAVGEQDADLRLSLGFKRLMPEIAASTASNDAAWFKVMANPPLRKVWETVFGLPQQFGQIDLDKQLEVFKTKAESGFGTDRIAELATGDTSEQIVRRFLLRSQVNAGAALDSRQVALTLMSQIQVPDLLP</sequence>
<evidence type="ECO:0000313" key="1">
    <source>
        <dbReference type="EMBL" id="MEC3861626.1"/>
    </source>
</evidence>
<comment type="caution">
    <text evidence="1">The sequence shown here is derived from an EMBL/GenBank/DDBJ whole genome shotgun (WGS) entry which is preliminary data.</text>
</comment>
<dbReference type="SUPFAM" id="SSF158837">
    <property type="entry name" value="AGR C 984p-like"/>
    <property type="match status" value="1"/>
</dbReference>
<dbReference type="EMBL" id="JAYLLH010000011">
    <property type="protein sequence ID" value="MEC3861626.1"/>
    <property type="molecule type" value="Genomic_DNA"/>
</dbReference>
<protein>
    <submittedName>
        <fullName evidence="1">DUF1217 domain-containing protein</fullName>
    </submittedName>
</protein>
<dbReference type="Proteomes" id="UP001348149">
    <property type="component" value="Unassembled WGS sequence"/>
</dbReference>
<organism evidence="1 2">
    <name type="scientific">Mesobacterium hydrothermale</name>
    <dbReference type="NCBI Taxonomy" id="3111907"/>
    <lineage>
        <taxon>Bacteria</taxon>
        <taxon>Pseudomonadati</taxon>
        <taxon>Pseudomonadota</taxon>
        <taxon>Alphaproteobacteria</taxon>
        <taxon>Rhodobacterales</taxon>
        <taxon>Roseobacteraceae</taxon>
        <taxon>Mesobacterium</taxon>
    </lineage>
</organism>
<name>A0ABU6HH25_9RHOB</name>
<dbReference type="InterPro" id="IPR023157">
    <property type="entry name" value="AGR-C-984p-like_sf"/>
</dbReference>
<evidence type="ECO:0000313" key="2">
    <source>
        <dbReference type="Proteomes" id="UP001348149"/>
    </source>
</evidence>
<dbReference type="InterPro" id="IPR010626">
    <property type="entry name" value="DUF1217"/>
</dbReference>
<accession>A0ABU6HH25</accession>
<reference evidence="1 2" key="1">
    <citation type="submission" date="2024-01" db="EMBL/GenBank/DDBJ databases">
        <title>Mesobacterium rodlantinim sp. nov., isolated from shallow sea hydrothermal systems off Kueishantao Island.</title>
        <authorList>
            <person name="Su Z."/>
            <person name="Tang K."/>
        </authorList>
    </citation>
    <scope>NUCLEOTIDE SEQUENCE [LARGE SCALE GENOMIC DNA]</scope>
    <source>
        <strain evidence="1 2">TK19101</strain>
    </source>
</reference>
<dbReference type="Gene3D" id="1.10.3700.10">
    <property type="entry name" value="AGR C 984p-like"/>
    <property type="match status" value="1"/>
</dbReference>
<gene>
    <name evidence="1" type="ORF">VK792_10050</name>
</gene>
<keyword evidence="2" id="KW-1185">Reference proteome</keyword>